<reference evidence="2" key="2">
    <citation type="submission" date="2021-02" db="EMBL/GenBank/DDBJ databases">
        <authorList>
            <person name="Kimball J.A."/>
            <person name="Haas M.W."/>
            <person name="Macchietto M."/>
            <person name="Kono T."/>
            <person name="Duquette J."/>
            <person name="Shao M."/>
        </authorList>
    </citation>
    <scope>NUCLEOTIDE SEQUENCE</scope>
    <source>
        <tissue evidence="2">Fresh leaf tissue</tissue>
    </source>
</reference>
<organism evidence="2 3">
    <name type="scientific">Zizania palustris</name>
    <name type="common">Northern wild rice</name>
    <dbReference type="NCBI Taxonomy" id="103762"/>
    <lineage>
        <taxon>Eukaryota</taxon>
        <taxon>Viridiplantae</taxon>
        <taxon>Streptophyta</taxon>
        <taxon>Embryophyta</taxon>
        <taxon>Tracheophyta</taxon>
        <taxon>Spermatophyta</taxon>
        <taxon>Magnoliopsida</taxon>
        <taxon>Liliopsida</taxon>
        <taxon>Poales</taxon>
        <taxon>Poaceae</taxon>
        <taxon>BOP clade</taxon>
        <taxon>Oryzoideae</taxon>
        <taxon>Oryzeae</taxon>
        <taxon>Zizaniinae</taxon>
        <taxon>Zizania</taxon>
    </lineage>
</organism>
<sequence length="103" mass="10663">MATREELRRGLEAAPMGSRMVVGQHRPMRSKVKVMVVAGEVGDGGSGLEAVGFKGSGAASMGRGRRRRPTGSRAEAVVAGPVGRVRSGMEGGISDEICELEPA</sequence>
<gene>
    <name evidence="2" type="ORF">GUJ93_ZPchr0010g9347</name>
</gene>
<proteinExistence type="predicted"/>
<dbReference type="EMBL" id="JAAALK010000082">
    <property type="protein sequence ID" value="KAG8088402.1"/>
    <property type="molecule type" value="Genomic_DNA"/>
</dbReference>
<comment type="caution">
    <text evidence="2">The sequence shown here is derived from an EMBL/GenBank/DDBJ whole genome shotgun (WGS) entry which is preliminary data.</text>
</comment>
<evidence type="ECO:0008006" key="4">
    <source>
        <dbReference type="Google" id="ProtNLM"/>
    </source>
</evidence>
<evidence type="ECO:0000313" key="3">
    <source>
        <dbReference type="Proteomes" id="UP000729402"/>
    </source>
</evidence>
<dbReference type="Proteomes" id="UP000729402">
    <property type="component" value="Unassembled WGS sequence"/>
</dbReference>
<dbReference type="AlphaFoldDB" id="A0A8J5WGJ8"/>
<evidence type="ECO:0000256" key="1">
    <source>
        <dbReference type="SAM" id="MobiDB-lite"/>
    </source>
</evidence>
<feature type="region of interest" description="Disordered" evidence="1">
    <location>
        <begin position="56"/>
        <end position="75"/>
    </location>
</feature>
<reference evidence="2" key="1">
    <citation type="journal article" date="2021" name="bioRxiv">
        <title>Whole Genome Assembly and Annotation of Northern Wild Rice, Zizania palustris L., Supports a Whole Genome Duplication in the Zizania Genus.</title>
        <authorList>
            <person name="Haas M."/>
            <person name="Kono T."/>
            <person name="Macchietto M."/>
            <person name="Millas R."/>
            <person name="McGilp L."/>
            <person name="Shao M."/>
            <person name="Duquette J."/>
            <person name="Hirsch C.N."/>
            <person name="Kimball J."/>
        </authorList>
    </citation>
    <scope>NUCLEOTIDE SEQUENCE</scope>
    <source>
        <tissue evidence="2">Fresh leaf tissue</tissue>
    </source>
</reference>
<evidence type="ECO:0000313" key="2">
    <source>
        <dbReference type="EMBL" id="KAG8088402.1"/>
    </source>
</evidence>
<accession>A0A8J5WGJ8</accession>
<protein>
    <recommendedName>
        <fullName evidence="4">DUF834 domain-containing protein</fullName>
    </recommendedName>
</protein>
<keyword evidence="3" id="KW-1185">Reference proteome</keyword>
<name>A0A8J5WGJ8_ZIZPA</name>